<organism evidence="9 10">
    <name type="scientific">Priestia taiwanensis</name>
    <dbReference type="NCBI Taxonomy" id="1347902"/>
    <lineage>
        <taxon>Bacteria</taxon>
        <taxon>Bacillati</taxon>
        <taxon>Bacillota</taxon>
        <taxon>Bacilli</taxon>
        <taxon>Bacillales</taxon>
        <taxon>Bacillaceae</taxon>
        <taxon>Priestia</taxon>
    </lineage>
</organism>
<sequence>MKQYKGYLIDLDGTMYRGEERIEAASHFVRALHERNIPYLFVTNNSSRRPEQVAEKLMQFDIQATPEQVFTTSIATANYIYEQQQDARVYVIGEEGLHHALTEKGFDLTEANPTHVVMGIDRDITYEKLARACLAVRNGATFLSTNADIAIPTERGLLPGNGSLTSVITVSTLVQPTFIGKPESIIMEQALKVLGTTKEDTLMVGDNYDTDILAGMNAGMDTLLVHTGVTTVETLTGYNVQPTHVVHSLEEWIPSM</sequence>
<feature type="active site" description="Proton donor" evidence="6">
    <location>
        <position position="12"/>
    </location>
</feature>
<dbReference type="GO" id="GO:0005737">
    <property type="term" value="C:cytoplasm"/>
    <property type="evidence" value="ECO:0007669"/>
    <property type="project" value="TreeGrafter"/>
</dbReference>
<dbReference type="Proteomes" id="UP000605259">
    <property type="component" value="Unassembled WGS sequence"/>
</dbReference>
<evidence type="ECO:0000313" key="9">
    <source>
        <dbReference type="EMBL" id="GGE80592.1"/>
    </source>
</evidence>
<evidence type="ECO:0000256" key="5">
    <source>
        <dbReference type="PIRNR" id="PIRNR000915"/>
    </source>
</evidence>
<feature type="binding site" evidence="8">
    <location>
        <position position="12"/>
    </location>
    <ligand>
        <name>Mg(2+)</name>
        <dbReference type="ChEBI" id="CHEBI:18420"/>
    </ligand>
</feature>
<evidence type="ECO:0000256" key="6">
    <source>
        <dbReference type="PIRSR" id="PIRSR000915-1"/>
    </source>
</evidence>
<feature type="binding site" evidence="8">
    <location>
        <position position="10"/>
    </location>
    <ligand>
        <name>Mg(2+)</name>
        <dbReference type="ChEBI" id="CHEBI:18420"/>
    </ligand>
</feature>
<name>A0A917ETV1_9BACI</name>
<dbReference type="PIRSF" id="PIRSF000915">
    <property type="entry name" value="PGP-type_phosphatase"/>
    <property type="match status" value="1"/>
</dbReference>
<dbReference type="InterPro" id="IPR023214">
    <property type="entry name" value="HAD_sf"/>
</dbReference>
<dbReference type="GO" id="GO:0046872">
    <property type="term" value="F:metal ion binding"/>
    <property type="evidence" value="ECO:0007669"/>
    <property type="project" value="UniProtKB-KW"/>
</dbReference>
<keyword evidence="4 5" id="KW-0460">Magnesium</keyword>
<protein>
    <recommendedName>
        <fullName evidence="5">Acid sugar phosphatase</fullName>
        <ecNumber evidence="5">3.1.3.-</ecNumber>
    </recommendedName>
</protein>
<dbReference type="SUPFAM" id="SSF56784">
    <property type="entry name" value="HAD-like"/>
    <property type="match status" value="1"/>
</dbReference>
<evidence type="ECO:0000256" key="4">
    <source>
        <dbReference type="ARBA" id="ARBA00022842"/>
    </source>
</evidence>
<dbReference type="InterPro" id="IPR006354">
    <property type="entry name" value="HAD-SF_hydro_IIA_hyp1"/>
</dbReference>
<dbReference type="EMBL" id="BMFK01000004">
    <property type="protein sequence ID" value="GGE80592.1"/>
    <property type="molecule type" value="Genomic_DNA"/>
</dbReference>
<dbReference type="SFLD" id="SFLDS00003">
    <property type="entry name" value="Haloacid_Dehalogenase"/>
    <property type="match status" value="1"/>
</dbReference>
<dbReference type="Gene3D" id="3.40.50.1000">
    <property type="entry name" value="HAD superfamily/HAD-like"/>
    <property type="match status" value="2"/>
</dbReference>
<dbReference type="CDD" id="cd07530">
    <property type="entry name" value="HAD_Pase_UmpH-like"/>
    <property type="match status" value="1"/>
</dbReference>
<evidence type="ECO:0000256" key="2">
    <source>
        <dbReference type="ARBA" id="ARBA00022723"/>
    </source>
</evidence>
<dbReference type="RefSeq" id="WP_188389566.1">
    <property type="nucleotide sequence ID" value="NZ_BMFK01000004.1"/>
</dbReference>
<keyword evidence="10" id="KW-1185">Reference proteome</keyword>
<dbReference type="NCBIfam" id="TIGR01460">
    <property type="entry name" value="HAD-SF-IIA"/>
    <property type="match status" value="1"/>
</dbReference>
<dbReference type="SFLD" id="SFLDG01129">
    <property type="entry name" value="C1.5:_HAD__Beta-PGM__Phosphata"/>
    <property type="match status" value="1"/>
</dbReference>
<evidence type="ECO:0000256" key="8">
    <source>
        <dbReference type="PIRSR" id="PIRSR000915-3"/>
    </source>
</evidence>
<dbReference type="Pfam" id="PF13344">
    <property type="entry name" value="Hydrolase_6"/>
    <property type="match status" value="1"/>
</dbReference>
<feature type="active site" description="Nucleophile" evidence="6">
    <location>
        <position position="10"/>
    </location>
</feature>
<feature type="binding site" evidence="7">
    <location>
        <position position="181"/>
    </location>
    <ligand>
        <name>substrate</name>
    </ligand>
</feature>
<proteinExistence type="inferred from homology"/>
<dbReference type="GO" id="GO:0016791">
    <property type="term" value="F:phosphatase activity"/>
    <property type="evidence" value="ECO:0007669"/>
    <property type="project" value="TreeGrafter"/>
</dbReference>
<evidence type="ECO:0000313" key="10">
    <source>
        <dbReference type="Proteomes" id="UP000605259"/>
    </source>
</evidence>
<keyword evidence="3" id="KW-0378">Hydrolase</keyword>
<dbReference type="SFLD" id="SFLDG01139">
    <property type="entry name" value="C2.A:_Pyridoxal_Phosphate_Phos"/>
    <property type="match status" value="1"/>
</dbReference>
<evidence type="ECO:0000256" key="7">
    <source>
        <dbReference type="PIRSR" id="PIRSR000915-2"/>
    </source>
</evidence>
<gene>
    <name evidence="9" type="ORF">GCM10007140_32640</name>
</gene>
<dbReference type="AlphaFoldDB" id="A0A917ETV1"/>
<feature type="binding site" evidence="8">
    <location>
        <position position="206"/>
    </location>
    <ligand>
        <name>Mg(2+)</name>
        <dbReference type="ChEBI" id="CHEBI:18420"/>
    </ligand>
</feature>
<dbReference type="InterPro" id="IPR036412">
    <property type="entry name" value="HAD-like_sf"/>
</dbReference>
<dbReference type="PANTHER" id="PTHR19288:SF46">
    <property type="entry name" value="HALOACID DEHALOGENASE-LIKE HYDROLASE DOMAIN-CONTAINING PROTEIN 2"/>
    <property type="match status" value="1"/>
</dbReference>
<dbReference type="EC" id="3.1.3.-" evidence="5"/>
<comment type="cofactor">
    <cofactor evidence="8">
        <name>Mg(2+)</name>
        <dbReference type="ChEBI" id="CHEBI:18420"/>
    </cofactor>
    <text evidence="8">Divalent metal ions. Mg(2+) is the most effective.</text>
</comment>
<keyword evidence="2 5" id="KW-0479">Metal-binding</keyword>
<dbReference type="InterPro" id="IPR006357">
    <property type="entry name" value="HAD-SF_hydro_IIA"/>
</dbReference>
<reference evidence="9" key="1">
    <citation type="journal article" date="2014" name="Int. J. Syst. Evol. Microbiol.">
        <title>Complete genome sequence of Corynebacterium casei LMG S-19264T (=DSM 44701T), isolated from a smear-ripened cheese.</title>
        <authorList>
            <consortium name="US DOE Joint Genome Institute (JGI-PGF)"/>
            <person name="Walter F."/>
            <person name="Albersmeier A."/>
            <person name="Kalinowski J."/>
            <person name="Ruckert C."/>
        </authorList>
    </citation>
    <scope>NUCLEOTIDE SEQUENCE</scope>
    <source>
        <strain evidence="9">CGMCC 1.12698</strain>
    </source>
</reference>
<comment type="caution">
    <text evidence="9">The sequence shown here is derived from an EMBL/GenBank/DDBJ whole genome shotgun (WGS) entry which is preliminary data.</text>
</comment>
<evidence type="ECO:0000256" key="3">
    <source>
        <dbReference type="ARBA" id="ARBA00022801"/>
    </source>
</evidence>
<reference evidence="9" key="2">
    <citation type="submission" date="2020-09" db="EMBL/GenBank/DDBJ databases">
        <authorList>
            <person name="Sun Q."/>
            <person name="Zhou Y."/>
        </authorList>
    </citation>
    <scope>NUCLEOTIDE SEQUENCE</scope>
    <source>
        <strain evidence="9">CGMCC 1.12698</strain>
    </source>
</reference>
<comment type="function">
    <text evidence="5">Catalyzes the dephosphorylation of 2-6 carbon acid sugars in vitro.</text>
</comment>
<accession>A0A917ETV1</accession>
<dbReference type="NCBIfam" id="TIGR01457">
    <property type="entry name" value="HAD-SF-IIA-hyp2"/>
    <property type="match status" value="1"/>
</dbReference>
<comment type="similarity">
    <text evidence="1 5">Belongs to the HAD-like hydrolase superfamily. NagD family.</text>
</comment>
<dbReference type="FunFam" id="3.40.50.1000:FF:000053">
    <property type="entry name" value="TIGR01457 family HAD hydrolase"/>
    <property type="match status" value="1"/>
</dbReference>
<dbReference type="Pfam" id="PF13242">
    <property type="entry name" value="Hydrolase_like"/>
    <property type="match status" value="1"/>
</dbReference>
<evidence type="ECO:0000256" key="1">
    <source>
        <dbReference type="ARBA" id="ARBA00006696"/>
    </source>
</evidence>
<dbReference type="PANTHER" id="PTHR19288">
    <property type="entry name" value="4-NITROPHENYLPHOSPHATASE-RELATED"/>
    <property type="match status" value="1"/>
</dbReference>